<accession>A0A2M4B686</accession>
<sequence length="86" mass="9998">MHAKMLPAHILIRYQRVQCFLCYYPHDVRWNGRSVEDTQHVAALDQCVTFVIIRAPILFQVDDTVALAQSFFHDVHGLMEECPQNV</sequence>
<proteinExistence type="predicted"/>
<evidence type="ECO:0000313" key="1">
    <source>
        <dbReference type="EMBL" id="MBW48328.1"/>
    </source>
</evidence>
<protein>
    <submittedName>
        <fullName evidence="1">Putative secreted protein</fullName>
    </submittedName>
</protein>
<dbReference type="EMBL" id="GGFK01015007">
    <property type="protein sequence ID" value="MBW48328.1"/>
    <property type="molecule type" value="Transcribed_RNA"/>
</dbReference>
<reference evidence="1" key="1">
    <citation type="submission" date="2018-01" db="EMBL/GenBank/DDBJ databases">
        <title>An insight into the sialome of Amazonian anophelines.</title>
        <authorList>
            <person name="Ribeiro J.M."/>
            <person name="Scarpassa V."/>
            <person name="Calvo E."/>
        </authorList>
    </citation>
    <scope>NUCLEOTIDE SEQUENCE</scope>
    <source>
        <tissue evidence="1">Salivary glands</tissue>
    </source>
</reference>
<name>A0A2M4B686_9DIPT</name>
<organism evidence="1">
    <name type="scientific">Anopheles triannulatus</name>
    <dbReference type="NCBI Taxonomy" id="58253"/>
    <lineage>
        <taxon>Eukaryota</taxon>
        <taxon>Metazoa</taxon>
        <taxon>Ecdysozoa</taxon>
        <taxon>Arthropoda</taxon>
        <taxon>Hexapoda</taxon>
        <taxon>Insecta</taxon>
        <taxon>Pterygota</taxon>
        <taxon>Neoptera</taxon>
        <taxon>Endopterygota</taxon>
        <taxon>Diptera</taxon>
        <taxon>Nematocera</taxon>
        <taxon>Culicoidea</taxon>
        <taxon>Culicidae</taxon>
        <taxon>Anophelinae</taxon>
        <taxon>Anopheles</taxon>
    </lineage>
</organism>
<dbReference type="AlphaFoldDB" id="A0A2M4B686"/>